<accession>A0A2M4DAM8</accession>
<evidence type="ECO:0000313" key="2">
    <source>
        <dbReference type="EMBL" id="MBW74632.1"/>
    </source>
</evidence>
<sequence length="230" mass="25807">MWVNFVLRLRIPFTSAHLQLGRLLVIDAVRRSQDDLVVDQRATALVHVLAPLSQHLLRLQDGHHPRELTVLGFAILGTSNPEADTLGVTLSASSVVHYRGGRGGYRWNGATTTTTTTNIASIATITTMATIIATRCLNDVFREAALQQIIHTRVIIREANIDQSLARGAGVRAKVLLDTNGFTLAWSTLLAYGWCWWYRWWSRCRRGHILARRSGRKHLVDQIVKAKLVR</sequence>
<keyword evidence="1" id="KW-0732">Signal</keyword>
<feature type="signal peptide" evidence="1">
    <location>
        <begin position="1"/>
        <end position="16"/>
    </location>
</feature>
<reference evidence="2" key="1">
    <citation type="submission" date="2018-01" db="EMBL/GenBank/DDBJ databases">
        <title>An insight into the sialome of Amazonian anophelines.</title>
        <authorList>
            <person name="Ribeiro J.M."/>
            <person name="Scarpassa V."/>
            <person name="Calvo E."/>
        </authorList>
    </citation>
    <scope>NUCLEOTIDE SEQUENCE</scope>
</reference>
<feature type="chain" id="PRO_5014753364" evidence="1">
    <location>
        <begin position="17"/>
        <end position="230"/>
    </location>
</feature>
<organism evidence="2">
    <name type="scientific">Anopheles darlingi</name>
    <name type="common">Mosquito</name>
    <dbReference type="NCBI Taxonomy" id="43151"/>
    <lineage>
        <taxon>Eukaryota</taxon>
        <taxon>Metazoa</taxon>
        <taxon>Ecdysozoa</taxon>
        <taxon>Arthropoda</taxon>
        <taxon>Hexapoda</taxon>
        <taxon>Insecta</taxon>
        <taxon>Pterygota</taxon>
        <taxon>Neoptera</taxon>
        <taxon>Endopterygota</taxon>
        <taxon>Diptera</taxon>
        <taxon>Nematocera</taxon>
        <taxon>Culicoidea</taxon>
        <taxon>Culicidae</taxon>
        <taxon>Anophelinae</taxon>
        <taxon>Anopheles</taxon>
    </lineage>
</organism>
<evidence type="ECO:0000256" key="1">
    <source>
        <dbReference type="SAM" id="SignalP"/>
    </source>
</evidence>
<proteinExistence type="predicted"/>
<name>A0A2M4DAM8_ANODA</name>
<dbReference type="EMBL" id="GGFL01010454">
    <property type="protein sequence ID" value="MBW74632.1"/>
    <property type="molecule type" value="Transcribed_RNA"/>
</dbReference>
<dbReference type="AlphaFoldDB" id="A0A2M4DAM8"/>
<protein>
    <submittedName>
        <fullName evidence="2">Putative secreted protein</fullName>
    </submittedName>
</protein>